<dbReference type="SUPFAM" id="SSF81901">
    <property type="entry name" value="HCP-like"/>
    <property type="match status" value="3"/>
</dbReference>
<evidence type="ECO:0000256" key="1">
    <source>
        <dbReference type="ARBA" id="ARBA00008486"/>
    </source>
</evidence>
<protein>
    <submittedName>
        <fullName evidence="4">Sel1 repeat family protein</fullName>
    </submittedName>
</protein>
<dbReference type="RefSeq" id="WP_187552308.1">
    <property type="nucleotide sequence ID" value="NZ_BMZL01000001.1"/>
</dbReference>
<dbReference type="InterPro" id="IPR006597">
    <property type="entry name" value="Sel1-like"/>
</dbReference>
<reference evidence="4 5" key="1">
    <citation type="submission" date="2020-08" db="EMBL/GenBank/DDBJ databases">
        <title>Genome sequence of Thermomonas carbonis KCTC 42013T.</title>
        <authorList>
            <person name="Hyun D.-W."/>
            <person name="Bae J.-W."/>
        </authorList>
    </citation>
    <scope>NUCLEOTIDE SEQUENCE [LARGE SCALE GENOMIC DNA]</scope>
    <source>
        <strain evidence="4 5">KCTC 42013</strain>
    </source>
</reference>
<keyword evidence="3" id="KW-0732">Signal</keyword>
<organism evidence="4 5">
    <name type="scientific">Thermomonas carbonis</name>
    <dbReference type="NCBI Taxonomy" id="1463158"/>
    <lineage>
        <taxon>Bacteria</taxon>
        <taxon>Pseudomonadati</taxon>
        <taxon>Pseudomonadota</taxon>
        <taxon>Gammaproteobacteria</taxon>
        <taxon>Lysobacterales</taxon>
        <taxon>Lysobacteraceae</taxon>
        <taxon>Thermomonas</taxon>
    </lineage>
</organism>
<dbReference type="Pfam" id="PF08238">
    <property type="entry name" value="Sel1"/>
    <property type="match status" value="5"/>
</dbReference>
<dbReference type="SMART" id="SM00671">
    <property type="entry name" value="SEL1"/>
    <property type="match status" value="6"/>
</dbReference>
<evidence type="ECO:0000256" key="3">
    <source>
        <dbReference type="SAM" id="SignalP"/>
    </source>
</evidence>
<feature type="signal peptide" evidence="3">
    <location>
        <begin position="1"/>
        <end position="25"/>
    </location>
</feature>
<dbReference type="InterPro" id="IPR040239">
    <property type="entry name" value="HcpB-like"/>
</dbReference>
<proteinExistence type="inferred from homology"/>
<comment type="similarity">
    <text evidence="1">Belongs to the hcp beta-lactamase family.</text>
</comment>
<evidence type="ECO:0000256" key="2">
    <source>
        <dbReference type="ARBA" id="ARBA00022737"/>
    </source>
</evidence>
<dbReference type="AlphaFoldDB" id="A0A7G9SPL6"/>
<name>A0A7G9SPL6_9GAMM</name>
<dbReference type="PANTHER" id="PTHR13891:SF1">
    <property type="entry name" value="CYTOCHROME C OXIDASE ASSEMBLY FACTOR 7"/>
    <property type="match status" value="1"/>
</dbReference>
<evidence type="ECO:0000313" key="4">
    <source>
        <dbReference type="EMBL" id="QNN69791.1"/>
    </source>
</evidence>
<evidence type="ECO:0000313" key="5">
    <source>
        <dbReference type="Proteomes" id="UP000515804"/>
    </source>
</evidence>
<dbReference type="Proteomes" id="UP000515804">
    <property type="component" value="Chromosome"/>
</dbReference>
<dbReference type="PANTHER" id="PTHR13891">
    <property type="entry name" value="CYTOCHROME C OXIDASE ASSEMBLY FACTOR 7"/>
    <property type="match status" value="1"/>
</dbReference>
<dbReference type="InterPro" id="IPR011990">
    <property type="entry name" value="TPR-like_helical_dom_sf"/>
</dbReference>
<keyword evidence="2" id="KW-0677">Repeat</keyword>
<feature type="chain" id="PRO_5039952198" evidence="3">
    <location>
        <begin position="26"/>
        <end position="592"/>
    </location>
</feature>
<sequence>MLEARAGTAFALVLAALFLPAMAYAKDNAIPRAVDGYANGQIFNGKQNMPTVLYGVAQDWNKACVGGDAKACMRLGSAFDAGLGDLDASVRIAVGFYLKACTLGDGPSCASATTIVREGWAEYTDKALALATATRGCEQLGNQAACASLGLLHFRGLAAASSPATARDLWQKSCASGEDDGCRLQAGALFYESADAKTRAGAIPLFEAACSRKQAWGCSGLADAYLSGRGVALDRAKAEEFARKGCLESDGEKIHVCAVHGAALVRSGDAASVNRGEQLLYHGCLDGQAFACEQMASVGFRKLRGATTTLLEAVGMARRGCDLGASGACNLLVDAYIDGIEVRKNYNFVVALTRRACALGDKTACETVPLLDPDPVEYARETRIDPAWPVARQLAAALKQVDGGDRKYGAMRVARLMEEGDEEASWLLGNWFFYGLPGVFDVNKGDGIILIENAARVGHVAAAEFMGMAYWEGNGVAVDQKKARSYMAIASDRGSSSAAAILRSMKQEKTRIANAKAYEEGLRRWEAYFAQQKRMAASGAGSSAINGSGSSSSASMAAASWSRYQRAADNAAFNSRVNNIVHGTACVGSYCR</sequence>
<keyword evidence="5" id="KW-1185">Reference proteome</keyword>
<dbReference type="KEGG" id="tcn:H9L16_14245"/>
<dbReference type="EMBL" id="CP060719">
    <property type="protein sequence ID" value="QNN69791.1"/>
    <property type="molecule type" value="Genomic_DNA"/>
</dbReference>
<dbReference type="Gene3D" id="1.25.40.10">
    <property type="entry name" value="Tetratricopeptide repeat domain"/>
    <property type="match status" value="3"/>
</dbReference>
<accession>A0A7G9SPL6</accession>
<gene>
    <name evidence="4" type="ORF">H9L16_14245</name>
</gene>